<evidence type="ECO:0000313" key="2">
    <source>
        <dbReference type="Proteomes" id="UP000252038"/>
    </source>
</evidence>
<gene>
    <name evidence="1" type="ORF">DK843_01075</name>
</gene>
<dbReference type="AlphaFoldDB" id="A0A344UCN2"/>
<dbReference type="RefSeq" id="WP_114072277.1">
    <property type="nucleotide sequence ID" value="NZ_CP158160.1"/>
</dbReference>
<dbReference type="Proteomes" id="UP000252038">
    <property type="component" value="Chromosome"/>
</dbReference>
<protein>
    <submittedName>
        <fullName evidence="1">Uncharacterized protein</fullName>
    </submittedName>
</protein>
<evidence type="ECO:0000313" key="1">
    <source>
        <dbReference type="EMBL" id="AXE33030.1"/>
    </source>
</evidence>
<dbReference type="KEGG" id="chrb:DK843_01075"/>
<accession>A0A344UCN2</accession>
<proteinExistence type="predicted"/>
<organism evidence="1 2">
    <name type="scientific">Chromobacterium phragmitis</name>
    <dbReference type="NCBI Taxonomy" id="2202141"/>
    <lineage>
        <taxon>Bacteria</taxon>
        <taxon>Pseudomonadati</taxon>
        <taxon>Pseudomonadota</taxon>
        <taxon>Betaproteobacteria</taxon>
        <taxon>Neisseriales</taxon>
        <taxon>Chromobacteriaceae</taxon>
        <taxon>Chromobacterium</taxon>
    </lineage>
</organism>
<reference evidence="1 2" key="1">
    <citation type="submission" date="2018-05" db="EMBL/GenBank/DDBJ databases">
        <title>Genome sequencing, assembly and analysis of the novel insecticidal bacterium, Chromobacterium phragmitis.</title>
        <authorList>
            <person name="Sparks M.E."/>
            <person name="Blackburn M.B."/>
            <person name="Gundersen-Rindal D.E."/>
        </authorList>
    </citation>
    <scope>NUCLEOTIDE SEQUENCE [LARGE SCALE GENOMIC DNA]</scope>
    <source>
        <strain evidence="1">IIBBL 274-1</strain>
    </source>
</reference>
<sequence>MKFLLGAKASRRLAPDDGPRLLGDVFPALRLAATGTVPVTLHGMRPGLARRLMSIALLAEGGRGEQPCLWREPQYAIAKARGDCKEEFDPDRAVSAVCRYNVGLVE</sequence>
<dbReference type="EMBL" id="CP029554">
    <property type="protein sequence ID" value="AXE33030.1"/>
    <property type="molecule type" value="Genomic_DNA"/>
</dbReference>
<name>A0A344UCN2_9NEIS</name>